<organism evidence="5 6">
    <name type="scientific">Lachnoanaerobaculum saburreum DSM 3986</name>
    <dbReference type="NCBI Taxonomy" id="887325"/>
    <lineage>
        <taxon>Bacteria</taxon>
        <taxon>Bacillati</taxon>
        <taxon>Bacillota</taxon>
        <taxon>Clostridia</taxon>
        <taxon>Lachnospirales</taxon>
        <taxon>Lachnospiraceae</taxon>
        <taxon>Lachnoanaerobaculum</taxon>
    </lineage>
</organism>
<protein>
    <submittedName>
        <fullName evidence="5">Kinase, PfkB family</fullName>
    </submittedName>
</protein>
<dbReference type="CDD" id="cd01166">
    <property type="entry name" value="KdgK"/>
    <property type="match status" value="1"/>
</dbReference>
<dbReference type="Pfam" id="PF00294">
    <property type="entry name" value="PfkB"/>
    <property type="match status" value="1"/>
</dbReference>
<dbReference type="RefSeq" id="WP_008751734.1">
    <property type="nucleotide sequence ID" value="NZ_GL622296.1"/>
</dbReference>
<dbReference type="SUPFAM" id="SSF53613">
    <property type="entry name" value="Ribokinase-like"/>
    <property type="match status" value="1"/>
</dbReference>
<dbReference type="InterPro" id="IPR029056">
    <property type="entry name" value="Ribokinase-like"/>
</dbReference>
<keyword evidence="3 5" id="KW-0418">Kinase</keyword>
<evidence type="ECO:0000256" key="1">
    <source>
        <dbReference type="ARBA" id="ARBA00010688"/>
    </source>
</evidence>
<keyword evidence="2" id="KW-0808">Transferase</keyword>
<comment type="caution">
    <text evidence="5">The sequence shown here is derived from an EMBL/GenBank/DDBJ whole genome shotgun (WGS) entry which is preliminary data.</text>
</comment>
<gene>
    <name evidence="5" type="ORF">HMPREF0381_1970</name>
</gene>
<dbReference type="eggNOG" id="COG0524">
    <property type="taxonomic scope" value="Bacteria"/>
</dbReference>
<dbReference type="AlphaFoldDB" id="E6LPT5"/>
<reference evidence="5 6" key="1">
    <citation type="submission" date="2010-12" db="EMBL/GenBank/DDBJ databases">
        <authorList>
            <person name="Muzny D."/>
            <person name="Qin X."/>
            <person name="Deng J."/>
            <person name="Jiang H."/>
            <person name="Liu Y."/>
            <person name="Qu J."/>
            <person name="Song X.-Z."/>
            <person name="Zhang L."/>
            <person name="Thornton R."/>
            <person name="Coyle M."/>
            <person name="Francisco L."/>
            <person name="Jackson L."/>
            <person name="Javaid M."/>
            <person name="Korchina V."/>
            <person name="Kovar C."/>
            <person name="Mata R."/>
            <person name="Mathew T."/>
            <person name="Ngo R."/>
            <person name="Nguyen L."/>
            <person name="Nguyen N."/>
            <person name="Okwuonu G."/>
            <person name="Ongeri F."/>
            <person name="Pham C."/>
            <person name="Simmons D."/>
            <person name="Wilczek-Boney K."/>
            <person name="Hale W."/>
            <person name="Jakkamsetti A."/>
            <person name="Pham P."/>
            <person name="Ruth R."/>
            <person name="San Lucas F."/>
            <person name="Warren J."/>
            <person name="Zhang J."/>
            <person name="Zhao Z."/>
            <person name="Zhou C."/>
            <person name="Zhu D."/>
            <person name="Lee S."/>
            <person name="Bess C."/>
            <person name="Blankenburg K."/>
            <person name="Forbes L."/>
            <person name="Fu Q."/>
            <person name="Gubbala S."/>
            <person name="Hirani K."/>
            <person name="Jayaseelan J.C."/>
            <person name="Lara F."/>
            <person name="Munidasa M."/>
            <person name="Palculict T."/>
            <person name="Patil S."/>
            <person name="Pu L.-L."/>
            <person name="Saada N."/>
            <person name="Tang L."/>
            <person name="Weissenberger G."/>
            <person name="Zhu Y."/>
            <person name="Hemphill L."/>
            <person name="Shang Y."/>
            <person name="Youmans B."/>
            <person name="Ayvaz T."/>
            <person name="Ross M."/>
            <person name="Santibanez J."/>
            <person name="Aqrawi P."/>
            <person name="Gross S."/>
            <person name="Joshi V."/>
            <person name="Fowler G."/>
            <person name="Nazareth L."/>
            <person name="Reid J."/>
            <person name="Worley K."/>
            <person name="Petrosino J."/>
            <person name="Highlander S."/>
            <person name="Gibbs R."/>
        </authorList>
    </citation>
    <scope>NUCLEOTIDE SEQUENCE [LARGE SCALE GENOMIC DNA]</scope>
    <source>
        <strain evidence="5 6">DSM 3986</strain>
    </source>
</reference>
<evidence type="ECO:0000313" key="6">
    <source>
        <dbReference type="Proteomes" id="UP000003434"/>
    </source>
</evidence>
<evidence type="ECO:0000256" key="3">
    <source>
        <dbReference type="ARBA" id="ARBA00022777"/>
    </source>
</evidence>
<comment type="similarity">
    <text evidence="1">Belongs to the carbohydrate kinase PfkB family.</text>
</comment>
<dbReference type="Gene3D" id="3.40.1190.20">
    <property type="match status" value="1"/>
</dbReference>
<dbReference type="PANTHER" id="PTHR43085:SF57">
    <property type="entry name" value="CARBOHYDRATE KINASE PFKB DOMAIN-CONTAINING PROTEIN"/>
    <property type="match status" value="1"/>
</dbReference>
<evidence type="ECO:0000259" key="4">
    <source>
        <dbReference type="Pfam" id="PF00294"/>
    </source>
</evidence>
<evidence type="ECO:0000256" key="2">
    <source>
        <dbReference type="ARBA" id="ARBA00022679"/>
    </source>
</evidence>
<dbReference type="InterPro" id="IPR011611">
    <property type="entry name" value="PfkB_dom"/>
</dbReference>
<dbReference type="PANTHER" id="PTHR43085">
    <property type="entry name" value="HEXOKINASE FAMILY MEMBER"/>
    <property type="match status" value="1"/>
</dbReference>
<feature type="domain" description="Carbohydrate kinase PfkB" evidence="4">
    <location>
        <begin position="6"/>
        <end position="308"/>
    </location>
</feature>
<name>E6LPT5_9FIRM</name>
<sequence>MEKKFDLLTFGQVLLRLSPVRDDRLVRGDTLIRQVGGAELNVAVGASLLGLKTGVITKLPSHEIGAYIKNTIRSYGISDDYIIYDTGRDARVGIYFYEHGAYPRKPNVIYDRKNSCFERISINEFKGDMYKSTTCFHTTGITLALCENSRETAIEMIKKFKDNGSIISFDVNFRANLWTGDEARVTIERILPYVDIFFCSEDTARLTFDKRGDIKEIMKSFTDEYPISIVASTQRVVHSPKVHDFGSIIYNAYQNEYYTEEPYKSIDVVDRIGSGDAYIAGALYGLLHYRLDCKQAIAYGNAYSAVKNTIPGDVPSSNLHDIDIIIADHNMTEGYRSEMNR</sequence>
<dbReference type="InterPro" id="IPR050306">
    <property type="entry name" value="PfkB_Carbo_kinase"/>
</dbReference>
<dbReference type="Proteomes" id="UP000003434">
    <property type="component" value="Unassembled WGS sequence"/>
</dbReference>
<accession>E6LPT5</accession>
<dbReference type="EMBL" id="AEPW01000078">
    <property type="protein sequence ID" value="EFU76183.1"/>
    <property type="molecule type" value="Genomic_DNA"/>
</dbReference>
<dbReference type="HOGENOM" id="CLU_027634_0_1_9"/>
<dbReference type="GO" id="GO:0016301">
    <property type="term" value="F:kinase activity"/>
    <property type="evidence" value="ECO:0007669"/>
    <property type="project" value="UniProtKB-KW"/>
</dbReference>
<proteinExistence type="inferred from homology"/>
<evidence type="ECO:0000313" key="5">
    <source>
        <dbReference type="EMBL" id="EFU76183.1"/>
    </source>
</evidence>